<dbReference type="EMBL" id="QJKK01000009">
    <property type="protein sequence ID" value="RAL22587.1"/>
    <property type="molecule type" value="Genomic_DNA"/>
</dbReference>
<proteinExistence type="inferred from homology"/>
<dbReference type="InterPro" id="IPR050966">
    <property type="entry name" value="Glutamyl_endopeptidase"/>
</dbReference>
<evidence type="ECO:0000256" key="7">
    <source>
        <dbReference type="RuleBase" id="RU004296"/>
    </source>
</evidence>
<keyword evidence="11" id="KW-1185">Reference proteome</keyword>
<dbReference type="Proteomes" id="UP000251213">
    <property type="component" value="Unassembled WGS sequence"/>
</dbReference>
<feature type="active site" description="Charge relay system" evidence="6">
    <location>
        <position position="192"/>
    </location>
</feature>
<accession>A0A364K2H4</accession>
<dbReference type="Pfam" id="PF00089">
    <property type="entry name" value="Trypsin"/>
    <property type="match status" value="1"/>
</dbReference>
<dbReference type="PANTHER" id="PTHR15462">
    <property type="entry name" value="SERINE PROTEASE"/>
    <property type="match status" value="1"/>
</dbReference>
<keyword evidence="5 7" id="KW-0720">Serine protease</keyword>
<dbReference type="GO" id="GO:0004252">
    <property type="term" value="F:serine-type endopeptidase activity"/>
    <property type="evidence" value="ECO:0007669"/>
    <property type="project" value="InterPro"/>
</dbReference>
<sequence>MRKYLSVITAVCTGLALALTPALPSLAKEEVKAKMPAKKLAPTKTISKKIGNTPSLQKGLPAPKEVRSKDGKASYFASFSGTKTKNITPSIVIGPDDRKQVTDTTIFPYSAITSLEITLADGRKSGCTGWLIGPHTVATAGHCIYDTSTDTWMKSVRVYPGRNGSSAPFGSVEGVELESVSGWVNDGDPAYDYGVIHLKENIGYDAGWFGFRWQDETYKGQEATIAGYPGDKYQGTPLYLKTMWQHTSKILSDTNTRLFYDIDTFGGQSGSPIWQTRSDCGECGIGVHAYGYGSQQMNGGTRINQERFNKFKEWVNKTVE</sequence>
<dbReference type="EC" id="3.4.21.-" evidence="7"/>
<feature type="signal peptide" evidence="7">
    <location>
        <begin position="1"/>
        <end position="27"/>
    </location>
</feature>
<gene>
    <name evidence="10" type="ORF">DL897_14345</name>
</gene>
<dbReference type="SUPFAM" id="SSF50494">
    <property type="entry name" value="Trypsin-like serine proteases"/>
    <property type="match status" value="1"/>
</dbReference>
<dbReference type="RefSeq" id="WP_113659830.1">
    <property type="nucleotide sequence ID" value="NZ_KZ845671.1"/>
</dbReference>
<dbReference type="InterPro" id="IPR001254">
    <property type="entry name" value="Trypsin_dom"/>
</dbReference>
<evidence type="ECO:0000256" key="8">
    <source>
        <dbReference type="SAM" id="MobiDB-lite"/>
    </source>
</evidence>
<evidence type="ECO:0000256" key="1">
    <source>
        <dbReference type="ARBA" id="ARBA00008764"/>
    </source>
</evidence>
<keyword evidence="2 7" id="KW-0645">Protease</keyword>
<dbReference type="InterPro" id="IPR043504">
    <property type="entry name" value="Peptidase_S1_PA_chymotrypsin"/>
</dbReference>
<keyword evidence="4 7" id="KW-0378">Hydrolase</keyword>
<dbReference type="GO" id="GO:0006508">
    <property type="term" value="P:proteolysis"/>
    <property type="evidence" value="ECO:0007669"/>
    <property type="project" value="UniProtKB-KW"/>
</dbReference>
<evidence type="ECO:0000256" key="3">
    <source>
        <dbReference type="ARBA" id="ARBA00022729"/>
    </source>
</evidence>
<evidence type="ECO:0000256" key="4">
    <source>
        <dbReference type="ARBA" id="ARBA00022801"/>
    </source>
</evidence>
<dbReference type="InterPro" id="IPR008256">
    <property type="entry name" value="Peptidase_S1B"/>
</dbReference>
<comment type="caution">
    <text evidence="10">The sequence shown here is derived from an EMBL/GenBank/DDBJ whole genome shotgun (WGS) entry which is preliminary data.</text>
</comment>
<dbReference type="PRINTS" id="PR00839">
    <property type="entry name" value="V8PROTEASE"/>
</dbReference>
<name>A0A364K2H4_9BACL</name>
<feature type="active site" description="Charge relay system" evidence="6">
    <location>
        <position position="142"/>
    </location>
</feature>
<dbReference type="InterPro" id="IPR028301">
    <property type="entry name" value="V8_his_AS"/>
</dbReference>
<evidence type="ECO:0000256" key="2">
    <source>
        <dbReference type="ARBA" id="ARBA00022670"/>
    </source>
</evidence>
<dbReference type="AlphaFoldDB" id="A0A364K2H4"/>
<dbReference type="Gene3D" id="2.40.10.10">
    <property type="entry name" value="Trypsin-like serine proteases"/>
    <property type="match status" value="2"/>
</dbReference>
<dbReference type="InterPro" id="IPR009003">
    <property type="entry name" value="Peptidase_S1_PA"/>
</dbReference>
<dbReference type="PANTHER" id="PTHR15462:SF8">
    <property type="entry name" value="SERINE PROTEASE"/>
    <property type="match status" value="1"/>
</dbReference>
<dbReference type="PROSITE" id="PS00672">
    <property type="entry name" value="V8_HIS"/>
    <property type="match status" value="1"/>
</dbReference>
<feature type="chain" id="PRO_5016485980" description="Serine protease" evidence="7">
    <location>
        <begin position="28"/>
        <end position="320"/>
    </location>
</feature>
<reference evidence="10 11" key="1">
    <citation type="submission" date="2018-06" db="EMBL/GenBank/DDBJ databases">
        <title>Thermoflavimicrobium daqus sp. nov., a thermophilic microbe isolated from Moutai-flavour Daqu.</title>
        <authorList>
            <person name="Wang X."/>
            <person name="Zhou H."/>
        </authorList>
    </citation>
    <scope>NUCLEOTIDE SEQUENCE [LARGE SCALE GENOMIC DNA]</scope>
    <source>
        <strain evidence="10 11">FBKL4.011</strain>
    </source>
</reference>
<evidence type="ECO:0000313" key="10">
    <source>
        <dbReference type="EMBL" id="RAL22587.1"/>
    </source>
</evidence>
<keyword evidence="3 7" id="KW-0732">Signal</keyword>
<reference evidence="10 11" key="2">
    <citation type="submission" date="2018-06" db="EMBL/GenBank/DDBJ databases">
        <authorList>
            <person name="Zhirakovskaya E."/>
        </authorList>
    </citation>
    <scope>NUCLEOTIDE SEQUENCE [LARGE SCALE GENOMIC DNA]</scope>
    <source>
        <strain evidence="10 11">FBKL4.011</strain>
    </source>
</reference>
<evidence type="ECO:0000313" key="11">
    <source>
        <dbReference type="Proteomes" id="UP000251213"/>
    </source>
</evidence>
<evidence type="ECO:0000256" key="5">
    <source>
        <dbReference type="ARBA" id="ARBA00022825"/>
    </source>
</evidence>
<organism evidence="10 11">
    <name type="scientific">Thermoflavimicrobium daqui</name>
    <dbReference type="NCBI Taxonomy" id="2137476"/>
    <lineage>
        <taxon>Bacteria</taxon>
        <taxon>Bacillati</taxon>
        <taxon>Bacillota</taxon>
        <taxon>Bacilli</taxon>
        <taxon>Bacillales</taxon>
        <taxon>Thermoactinomycetaceae</taxon>
        <taxon>Thermoflavimicrobium</taxon>
    </lineage>
</organism>
<dbReference type="OrthoDB" id="191045at2"/>
<feature type="region of interest" description="Disordered" evidence="8">
    <location>
        <begin position="49"/>
        <end position="69"/>
    </location>
</feature>
<evidence type="ECO:0000256" key="6">
    <source>
        <dbReference type="PIRSR" id="PIRSR608256-1"/>
    </source>
</evidence>
<evidence type="ECO:0000259" key="9">
    <source>
        <dbReference type="Pfam" id="PF00089"/>
    </source>
</evidence>
<feature type="active site" description="Charge relay system" evidence="6">
    <location>
        <position position="269"/>
    </location>
</feature>
<protein>
    <recommendedName>
        <fullName evidence="7">Serine protease</fullName>
        <ecNumber evidence="7">3.4.21.-</ecNumber>
    </recommendedName>
</protein>
<comment type="similarity">
    <text evidence="1 7">Belongs to the peptidase S1B family.</text>
</comment>
<feature type="domain" description="Peptidase S1" evidence="9">
    <location>
        <begin position="118"/>
        <end position="314"/>
    </location>
</feature>